<sequence>MERANDAGPNGDDVARGFVQVCCVALFTGTMIRRWAELPFTPSICILSIFLLYTSRHISHQDVIQFLLDI</sequence>
<dbReference type="RefSeq" id="XP_043033793.1">
    <property type="nucleotide sequence ID" value="XM_043181671.1"/>
</dbReference>
<dbReference type="AlphaFoldDB" id="A0A9P7VE14"/>
<evidence type="ECO:0000313" key="2">
    <source>
        <dbReference type="EMBL" id="KAG7440293.1"/>
    </source>
</evidence>
<evidence type="ECO:0000313" key="3">
    <source>
        <dbReference type="Proteomes" id="UP000812287"/>
    </source>
</evidence>
<evidence type="ECO:0000313" key="1">
    <source>
        <dbReference type="EMBL" id="KAG7439186.1"/>
    </source>
</evidence>
<gene>
    <name evidence="2" type="ORF">BT62DRAFT_627762</name>
    <name evidence="1" type="ORF">BT62DRAFT_773673</name>
</gene>
<comment type="caution">
    <text evidence="1">The sequence shown here is derived from an EMBL/GenBank/DDBJ whole genome shotgun (WGS) entry which is preliminary data.</text>
</comment>
<dbReference type="EMBL" id="MU250609">
    <property type="protein sequence ID" value="KAG7439186.1"/>
    <property type="molecule type" value="Genomic_DNA"/>
</dbReference>
<name>A0A9P7VE14_9AGAR</name>
<accession>A0A9P7VE14</accession>
<proteinExistence type="predicted"/>
<dbReference type="Proteomes" id="UP000812287">
    <property type="component" value="Unassembled WGS sequence"/>
</dbReference>
<keyword evidence="3" id="KW-1185">Reference proteome</keyword>
<protein>
    <submittedName>
        <fullName evidence="1">Uncharacterized protein</fullName>
    </submittedName>
</protein>
<dbReference type="GeneID" id="66103967"/>
<dbReference type="EMBL" id="MU250573">
    <property type="protein sequence ID" value="KAG7440293.1"/>
    <property type="molecule type" value="Genomic_DNA"/>
</dbReference>
<reference evidence="1" key="1">
    <citation type="submission" date="2020-11" db="EMBL/GenBank/DDBJ databases">
        <title>Adaptations for nitrogen fixation in a non-lichenized fungal sporocarp promotes dispersal by wood-feeding termites.</title>
        <authorList>
            <consortium name="DOE Joint Genome Institute"/>
            <person name="Koch R.A."/>
            <person name="Yoon G."/>
            <person name="Arayal U."/>
            <person name="Lail K."/>
            <person name="Amirebrahimi M."/>
            <person name="Labutti K."/>
            <person name="Lipzen A."/>
            <person name="Riley R."/>
            <person name="Barry K."/>
            <person name="Henrissat B."/>
            <person name="Grigoriev I.V."/>
            <person name="Herr J.R."/>
            <person name="Aime M.C."/>
        </authorList>
    </citation>
    <scope>NUCLEOTIDE SEQUENCE</scope>
    <source>
        <strain evidence="1">MCA 3950</strain>
    </source>
</reference>
<organism evidence="1 3">
    <name type="scientific">Guyanagaster necrorhizus</name>
    <dbReference type="NCBI Taxonomy" id="856835"/>
    <lineage>
        <taxon>Eukaryota</taxon>
        <taxon>Fungi</taxon>
        <taxon>Dikarya</taxon>
        <taxon>Basidiomycota</taxon>
        <taxon>Agaricomycotina</taxon>
        <taxon>Agaricomycetes</taxon>
        <taxon>Agaricomycetidae</taxon>
        <taxon>Agaricales</taxon>
        <taxon>Marasmiineae</taxon>
        <taxon>Physalacriaceae</taxon>
        <taxon>Guyanagaster</taxon>
    </lineage>
</organism>